<evidence type="ECO:0000313" key="1">
    <source>
        <dbReference type="EMBL" id="CAK0877420.1"/>
    </source>
</evidence>
<comment type="caution">
    <text evidence="1">The sequence shown here is derived from an EMBL/GenBank/DDBJ whole genome shotgun (WGS) entry which is preliminary data.</text>
</comment>
<reference evidence="1" key="1">
    <citation type="submission" date="2023-10" db="EMBL/GenBank/DDBJ databases">
        <authorList>
            <person name="Chen Y."/>
            <person name="Shah S."/>
            <person name="Dougan E. K."/>
            <person name="Thang M."/>
            <person name="Chan C."/>
        </authorList>
    </citation>
    <scope>NUCLEOTIDE SEQUENCE [LARGE SCALE GENOMIC DNA]</scope>
</reference>
<keyword evidence="2" id="KW-1185">Reference proteome</keyword>
<proteinExistence type="predicted"/>
<organism evidence="1 2">
    <name type="scientific">Prorocentrum cordatum</name>
    <dbReference type="NCBI Taxonomy" id="2364126"/>
    <lineage>
        <taxon>Eukaryota</taxon>
        <taxon>Sar</taxon>
        <taxon>Alveolata</taxon>
        <taxon>Dinophyceae</taxon>
        <taxon>Prorocentrales</taxon>
        <taxon>Prorocentraceae</taxon>
        <taxon>Prorocentrum</taxon>
    </lineage>
</organism>
<name>A0ABN9VV26_9DINO</name>
<dbReference type="Proteomes" id="UP001189429">
    <property type="component" value="Unassembled WGS sequence"/>
</dbReference>
<evidence type="ECO:0000313" key="2">
    <source>
        <dbReference type="Proteomes" id="UP001189429"/>
    </source>
</evidence>
<gene>
    <name evidence="1" type="ORF">PCOR1329_LOCUS61497</name>
</gene>
<accession>A0ABN9VV26</accession>
<sequence>VSAVATALNEWIQKKPSDLKFLMLTFGANGLSHNAQVYEKCLRSRVAQQSLDKEAFVSMMLKRFEGVPASTSSGSAGELMAFKA</sequence>
<feature type="non-terminal residue" evidence="1">
    <location>
        <position position="1"/>
    </location>
</feature>
<dbReference type="EMBL" id="CAUYUJ010017737">
    <property type="protein sequence ID" value="CAK0877420.1"/>
    <property type="molecule type" value="Genomic_DNA"/>
</dbReference>
<protein>
    <submittedName>
        <fullName evidence="1">Uncharacterized protein</fullName>
    </submittedName>
</protein>